<dbReference type="STRING" id="1514904.SU32_06045"/>
<keyword evidence="7" id="KW-0690">Ribosome biogenesis</keyword>
<evidence type="ECO:0000256" key="4">
    <source>
        <dbReference type="ARBA" id="ARBA00022759"/>
    </source>
</evidence>
<dbReference type="HAMAP" id="MF_00009">
    <property type="entry name" value="Endoribonucl_YbeY"/>
    <property type="match status" value="1"/>
</dbReference>
<dbReference type="EMBL" id="JXMU01000007">
    <property type="protein sequence ID" value="KPB01922.1"/>
    <property type="molecule type" value="Genomic_DNA"/>
</dbReference>
<name>A0A0N0E878_9HYPH</name>
<gene>
    <name evidence="7" type="primary">ybeY</name>
    <name evidence="8" type="ORF">SU32_06045</name>
</gene>
<accession>A0A0N0E878</accession>
<dbReference type="GO" id="GO:0004222">
    <property type="term" value="F:metalloendopeptidase activity"/>
    <property type="evidence" value="ECO:0007669"/>
    <property type="project" value="InterPro"/>
</dbReference>
<dbReference type="GO" id="GO:0004521">
    <property type="term" value="F:RNA endonuclease activity"/>
    <property type="evidence" value="ECO:0007669"/>
    <property type="project" value="UniProtKB-UniRule"/>
</dbReference>
<dbReference type="OrthoDB" id="9807740at2"/>
<dbReference type="InterPro" id="IPR023091">
    <property type="entry name" value="MetalPrtase_cat_dom_sf_prd"/>
</dbReference>
<keyword evidence="3 7" id="KW-0479">Metal-binding</keyword>
<keyword evidence="2 7" id="KW-0540">Nuclease</keyword>
<feature type="binding site" evidence="7">
    <location>
        <position position="116"/>
    </location>
    <ligand>
        <name>Zn(2+)</name>
        <dbReference type="ChEBI" id="CHEBI:29105"/>
        <note>catalytic</note>
    </ligand>
</feature>
<dbReference type="GO" id="GO:0006364">
    <property type="term" value="P:rRNA processing"/>
    <property type="evidence" value="ECO:0007669"/>
    <property type="project" value="UniProtKB-UniRule"/>
</dbReference>
<comment type="similarity">
    <text evidence="1 7">Belongs to the endoribonuclease YbeY family.</text>
</comment>
<dbReference type="PATRIC" id="fig|1514904.3.peg.3233"/>
<evidence type="ECO:0000313" key="9">
    <source>
        <dbReference type="Proteomes" id="UP000038011"/>
    </source>
</evidence>
<organism evidence="8 9">
    <name type="scientific">Ahrensia marina</name>
    <dbReference type="NCBI Taxonomy" id="1514904"/>
    <lineage>
        <taxon>Bacteria</taxon>
        <taxon>Pseudomonadati</taxon>
        <taxon>Pseudomonadota</taxon>
        <taxon>Alphaproteobacteria</taxon>
        <taxon>Hyphomicrobiales</taxon>
        <taxon>Ahrensiaceae</taxon>
        <taxon>Ahrensia</taxon>
    </lineage>
</organism>
<dbReference type="AlphaFoldDB" id="A0A0N0E878"/>
<keyword evidence="7" id="KW-0698">rRNA processing</keyword>
<dbReference type="Gene3D" id="3.40.390.30">
    <property type="entry name" value="Metalloproteases ('zincins'), catalytic domain"/>
    <property type="match status" value="1"/>
</dbReference>
<evidence type="ECO:0000256" key="7">
    <source>
        <dbReference type="HAMAP-Rule" id="MF_00009"/>
    </source>
</evidence>
<dbReference type="Proteomes" id="UP000038011">
    <property type="component" value="Unassembled WGS sequence"/>
</dbReference>
<comment type="caution">
    <text evidence="8">The sequence shown here is derived from an EMBL/GenBank/DDBJ whole genome shotgun (WGS) entry which is preliminary data.</text>
</comment>
<reference evidence="8 9" key="1">
    <citation type="submission" date="2015-01" db="EMBL/GenBank/DDBJ databases">
        <title>Ahrensia donghaiensis sp. nov., a novel dimethylsulphoniopropionate-cleavage bacterium isolated from seawater and emended descriptions of the genus Ahrensia and Ahrensia kielensis.</title>
        <authorList>
            <person name="Liu J."/>
        </authorList>
    </citation>
    <scope>NUCLEOTIDE SEQUENCE [LARGE SCALE GENOMIC DNA]</scope>
    <source>
        <strain evidence="8 9">LZD062</strain>
    </source>
</reference>
<keyword evidence="5 7" id="KW-0378">Hydrolase</keyword>
<dbReference type="PANTHER" id="PTHR46986:SF1">
    <property type="entry name" value="ENDORIBONUCLEASE YBEY, CHLOROPLASTIC"/>
    <property type="match status" value="1"/>
</dbReference>
<keyword evidence="7" id="KW-0963">Cytoplasm</keyword>
<comment type="function">
    <text evidence="7">Single strand-specific metallo-endoribonuclease involved in late-stage 70S ribosome quality control and in maturation of the 3' terminus of the 16S rRNA.</text>
</comment>
<dbReference type="SUPFAM" id="SSF55486">
    <property type="entry name" value="Metalloproteases ('zincins'), catalytic domain"/>
    <property type="match status" value="1"/>
</dbReference>
<keyword evidence="4 7" id="KW-0255">Endonuclease</keyword>
<evidence type="ECO:0000313" key="8">
    <source>
        <dbReference type="EMBL" id="KPB01922.1"/>
    </source>
</evidence>
<dbReference type="PANTHER" id="PTHR46986">
    <property type="entry name" value="ENDORIBONUCLEASE YBEY, CHLOROPLASTIC"/>
    <property type="match status" value="1"/>
</dbReference>
<keyword evidence="6 7" id="KW-0862">Zinc</keyword>
<dbReference type="NCBIfam" id="TIGR00043">
    <property type="entry name" value="rRNA maturation RNase YbeY"/>
    <property type="match status" value="1"/>
</dbReference>
<evidence type="ECO:0000256" key="6">
    <source>
        <dbReference type="ARBA" id="ARBA00022833"/>
    </source>
</evidence>
<protein>
    <recommendedName>
        <fullName evidence="7">Endoribonuclease YbeY</fullName>
        <ecNumber evidence="7">3.1.-.-</ecNumber>
    </recommendedName>
</protein>
<evidence type="ECO:0000256" key="5">
    <source>
        <dbReference type="ARBA" id="ARBA00022801"/>
    </source>
</evidence>
<comment type="cofactor">
    <cofactor evidence="7">
        <name>Zn(2+)</name>
        <dbReference type="ChEBI" id="CHEBI:29105"/>
    </cofactor>
    <text evidence="7">Binds 1 zinc ion.</text>
</comment>
<dbReference type="GO" id="GO:0008270">
    <property type="term" value="F:zinc ion binding"/>
    <property type="evidence" value="ECO:0007669"/>
    <property type="project" value="UniProtKB-UniRule"/>
</dbReference>
<keyword evidence="9" id="KW-1185">Reference proteome</keyword>
<dbReference type="Pfam" id="PF02130">
    <property type="entry name" value="YbeY"/>
    <property type="match status" value="1"/>
</dbReference>
<dbReference type="PROSITE" id="PS01306">
    <property type="entry name" value="UPF0054"/>
    <property type="match status" value="1"/>
</dbReference>
<dbReference type="EC" id="3.1.-.-" evidence="7"/>
<evidence type="ECO:0000256" key="3">
    <source>
        <dbReference type="ARBA" id="ARBA00022723"/>
    </source>
</evidence>
<evidence type="ECO:0000256" key="2">
    <source>
        <dbReference type="ARBA" id="ARBA00022722"/>
    </source>
</evidence>
<evidence type="ECO:0000256" key="1">
    <source>
        <dbReference type="ARBA" id="ARBA00010875"/>
    </source>
</evidence>
<dbReference type="RefSeq" id="WP_082376493.1">
    <property type="nucleotide sequence ID" value="NZ_JXMU01000007.1"/>
</dbReference>
<sequence>MPVEIDIAENAGEWPDLEELAQRAVAHVFAALEMTQVESELSLVLTDDAEIQKLNASWRKKDKPTNVLSFPAFEIAVGQKPGPMLGDIILAYETVKREAGEESKSFEDHTSHLIVHGLLHLLGYDHENDTDAEQMEGLETIILGKMGIRDPYALDEIAS</sequence>
<dbReference type="InterPro" id="IPR002036">
    <property type="entry name" value="YbeY"/>
</dbReference>
<feature type="binding site" evidence="7">
    <location>
        <position position="120"/>
    </location>
    <ligand>
        <name>Zn(2+)</name>
        <dbReference type="ChEBI" id="CHEBI:29105"/>
        <note>catalytic</note>
    </ligand>
</feature>
<dbReference type="InterPro" id="IPR020549">
    <property type="entry name" value="YbeY_CS"/>
</dbReference>
<feature type="binding site" evidence="7">
    <location>
        <position position="126"/>
    </location>
    <ligand>
        <name>Zn(2+)</name>
        <dbReference type="ChEBI" id="CHEBI:29105"/>
        <note>catalytic</note>
    </ligand>
</feature>
<proteinExistence type="inferred from homology"/>
<dbReference type="GO" id="GO:0005737">
    <property type="term" value="C:cytoplasm"/>
    <property type="evidence" value="ECO:0007669"/>
    <property type="project" value="UniProtKB-SubCell"/>
</dbReference>
<comment type="subcellular location">
    <subcellularLocation>
        <location evidence="7">Cytoplasm</location>
    </subcellularLocation>
</comment>